<gene>
    <name evidence="2" type="ORF">ACFQ3T_16310</name>
</gene>
<keyword evidence="3" id="KW-1185">Reference proteome</keyword>
<dbReference type="Proteomes" id="UP001597168">
    <property type="component" value="Unassembled WGS sequence"/>
</dbReference>
<dbReference type="RefSeq" id="WP_380724118.1">
    <property type="nucleotide sequence ID" value="NZ_JBHTLK010000074.1"/>
</dbReference>
<accession>A0ABW3QVU7</accession>
<feature type="compositionally biased region" description="Low complexity" evidence="1">
    <location>
        <begin position="73"/>
        <end position="111"/>
    </location>
</feature>
<evidence type="ECO:0000256" key="1">
    <source>
        <dbReference type="SAM" id="MobiDB-lite"/>
    </source>
</evidence>
<evidence type="ECO:0000313" key="2">
    <source>
        <dbReference type="EMBL" id="MFD1148695.1"/>
    </source>
</evidence>
<evidence type="ECO:0000313" key="3">
    <source>
        <dbReference type="Proteomes" id="UP001597168"/>
    </source>
</evidence>
<dbReference type="EMBL" id="JBHTLK010000074">
    <property type="protein sequence ID" value="MFD1148695.1"/>
    <property type="molecule type" value="Genomic_DNA"/>
</dbReference>
<comment type="caution">
    <text evidence="2">The sequence shown here is derived from an EMBL/GenBank/DDBJ whole genome shotgun (WGS) entry which is preliminary data.</text>
</comment>
<feature type="region of interest" description="Disordered" evidence="1">
    <location>
        <begin position="70"/>
        <end position="129"/>
    </location>
</feature>
<sequence length="282" mass="28121">MTDIKQTLATAFEDEPPLTIDRAAILRSGRRKAIFRRGCTGAAVLATVAAVCVPAMLGSGGGGGVAQVGAGGSSTTAPVGSSAPASSTAATGSTPSSATGGPSTTGVTTPPDRTSFQPEPPPKPTSPRRAAELTSLLASSGVIPADARSARYADYPAGPWEFAADAAGYEAIADVTTAAGRGRVMVNLGGGEGPRCDPGLNTAKSTCELKVVDGQPVVVLAQTSDDLHPVTLVSASLRKADGTVVEVSAMNGNVEKTGLTGPNPPLTVEQLVKIATLPGLTF</sequence>
<name>A0ABW3QVU7_9PSEU</name>
<reference evidence="3" key="1">
    <citation type="journal article" date="2019" name="Int. J. Syst. Evol. Microbiol.">
        <title>The Global Catalogue of Microorganisms (GCM) 10K type strain sequencing project: providing services to taxonomists for standard genome sequencing and annotation.</title>
        <authorList>
            <consortium name="The Broad Institute Genomics Platform"/>
            <consortium name="The Broad Institute Genome Sequencing Center for Infectious Disease"/>
            <person name="Wu L."/>
            <person name="Ma J."/>
        </authorList>
    </citation>
    <scope>NUCLEOTIDE SEQUENCE [LARGE SCALE GENOMIC DNA]</scope>
    <source>
        <strain evidence="3">CCUG 60214</strain>
    </source>
</reference>
<proteinExistence type="predicted"/>
<protein>
    <submittedName>
        <fullName evidence="2">Uncharacterized protein</fullName>
    </submittedName>
</protein>
<organism evidence="2 3">
    <name type="scientific">Saccharothrix hoggarensis</name>
    <dbReference type="NCBI Taxonomy" id="913853"/>
    <lineage>
        <taxon>Bacteria</taxon>
        <taxon>Bacillati</taxon>
        <taxon>Actinomycetota</taxon>
        <taxon>Actinomycetes</taxon>
        <taxon>Pseudonocardiales</taxon>
        <taxon>Pseudonocardiaceae</taxon>
        <taxon>Saccharothrix</taxon>
    </lineage>
</organism>